<dbReference type="InterPro" id="IPR009057">
    <property type="entry name" value="Homeodomain-like_sf"/>
</dbReference>
<dbReference type="GO" id="GO:0003700">
    <property type="term" value="F:DNA-binding transcription factor activity"/>
    <property type="evidence" value="ECO:0007669"/>
    <property type="project" value="InterPro"/>
</dbReference>
<dbReference type="InterPro" id="IPR037923">
    <property type="entry name" value="HTH-like"/>
</dbReference>
<feature type="domain" description="HTH araC/xylS-type" evidence="5">
    <location>
        <begin position="186"/>
        <end position="284"/>
    </location>
</feature>
<keyword evidence="1" id="KW-0805">Transcription regulation</keyword>
<reference evidence="7" key="1">
    <citation type="submission" date="2016-10" db="EMBL/GenBank/DDBJ databases">
        <authorList>
            <person name="Varghese N."/>
        </authorList>
    </citation>
    <scope>NUCLEOTIDE SEQUENCE [LARGE SCALE GENOMIC DNA]</scope>
    <source>
        <strain evidence="7">GAS106B</strain>
    </source>
</reference>
<dbReference type="SMART" id="SM00342">
    <property type="entry name" value="HTH_ARAC"/>
    <property type="match status" value="1"/>
</dbReference>
<evidence type="ECO:0000256" key="1">
    <source>
        <dbReference type="ARBA" id="ARBA00023015"/>
    </source>
</evidence>
<keyword evidence="3" id="KW-0010">Activator</keyword>
<keyword evidence="4" id="KW-0804">Transcription</keyword>
<organism evidence="6 7">
    <name type="scientific">Paraburkholderia fungorum</name>
    <dbReference type="NCBI Taxonomy" id="134537"/>
    <lineage>
        <taxon>Bacteria</taxon>
        <taxon>Pseudomonadati</taxon>
        <taxon>Pseudomonadota</taxon>
        <taxon>Betaproteobacteria</taxon>
        <taxon>Burkholderiales</taxon>
        <taxon>Burkholderiaceae</taxon>
        <taxon>Paraburkholderia</taxon>
    </lineage>
</organism>
<dbReference type="PANTHER" id="PTHR43280">
    <property type="entry name" value="ARAC-FAMILY TRANSCRIPTIONAL REGULATOR"/>
    <property type="match status" value="1"/>
</dbReference>
<dbReference type="PANTHER" id="PTHR43280:SF10">
    <property type="entry name" value="REGULATORY PROTEIN POCR"/>
    <property type="match status" value="1"/>
</dbReference>
<dbReference type="InterPro" id="IPR003313">
    <property type="entry name" value="AraC-bd"/>
</dbReference>
<protein>
    <submittedName>
        <fullName evidence="6">Transcriptional regulator, AraC family</fullName>
    </submittedName>
</protein>
<dbReference type="CDD" id="cd02208">
    <property type="entry name" value="cupin_RmlC-like"/>
    <property type="match status" value="1"/>
</dbReference>
<dbReference type="InterPro" id="IPR020449">
    <property type="entry name" value="Tscrpt_reg_AraC-type_HTH"/>
</dbReference>
<dbReference type="Gene3D" id="1.10.10.60">
    <property type="entry name" value="Homeodomain-like"/>
    <property type="match status" value="2"/>
</dbReference>
<keyword evidence="2" id="KW-0238">DNA-binding</keyword>
<dbReference type="Proteomes" id="UP000183487">
    <property type="component" value="Unassembled WGS sequence"/>
</dbReference>
<name>A0A1H1H9Q9_9BURK</name>
<accession>A0A1H1H9Q9</accession>
<dbReference type="GO" id="GO:0043565">
    <property type="term" value="F:sequence-specific DNA binding"/>
    <property type="evidence" value="ECO:0007669"/>
    <property type="project" value="InterPro"/>
</dbReference>
<proteinExistence type="predicted"/>
<dbReference type="Pfam" id="PF12833">
    <property type="entry name" value="HTH_18"/>
    <property type="match status" value="1"/>
</dbReference>
<evidence type="ECO:0000256" key="3">
    <source>
        <dbReference type="ARBA" id="ARBA00023159"/>
    </source>
</evidence>
<dbReference type="SUPFAM" id="SSF51215">
    <property type="entry name" value="Regulatory protein AraC"/>
    <property type="match status" value="1"/>
</dbReference>
<dbReference type="InterPro" id="IPR018060">
    <property type="entry name" value="HTH_AraC"/>
</dbReference>
<dbReference type="EMBL" id="FNKP01000002">
    <property type="protein sequence ID" value="SDR22150.1"/>
    <property type="molecule type" value="Genomic_DNA"/>
</dbReference>
<keyword evidence="7" id="KW-1185">Reference proteome</keyword>
<evidence type="ECO:0000313" key="7">
    <source>
        <dbReference type="Proteomes" id="UP000183487"/>
    </source>
</evidence>
<evidence type="ECO:0000313" key="6">
    <source>
        <dbReference type="EMBL" id="SDR22150.1"/>
    </source>
</evidence>
<evidence type="ECO:0000259" key="5">
    <source>
        <dbReference type="PROSITE" id="PS01124"/>
    </source>
</evidence>
<sequence length="293" mass="32694">MQVVFMRQQSFRIGGAGVQIKLEVETGLAIRAQNGGLFVAKSENWIHPARTLESFELIFVKQGVLRLHEEDEQFEVQPGEALILWPHRRHGGIMPSPRNLKFYWVHFTLNTQLFSANGDTLQIRQHVNIARPDQMTSLFRQLLNDQELFGAKSATLGPIVMLILCEAARSGVAAGDEARTTSSLAAGAQIVIQTKFSSSITASSIAAELRCNPDYLGRVFRSVFNKTMTEALHERRTRHAAALLAESGTGVDEIARLSGFADTAYFRRIFKRLQGMTPGAWRALHTRTHINHS</sequence>
<dbReference type="SUPFAM" id="SSF46689">
    <property type="entry name" value="Homeodomain-like"/>
    <property type="match status" value="1"/>
</dbReference>
<evidence type="ECO:0000256" key="2">
    <source>
        <dbReference type="ARBA" id="ARBA00023125"/>
    </source>
</evidence>
<dbReference type="AlphaFoldDB" id="A0A1H1H9Q9"/>
<dbReference type="PRINTS" id="PR00032">
    <property type="entry name" value="HTHARAC"/>
</dbReference>
<dbReference type="Pfam" id="PF02311">
    <property type="entry name" value="AraC_binding"/>
    <property type="match status" value="1"/>
</dbReference>
<evidence type="ECO:0000256" key="4">
    <source>
        <dbReference type="ARBA" id="ARBA00023163"/>
    </source>
</evidence>
<gene>
    <name evidence="6" type="ORF">SAMN05443245_3667</name>
</gene>
<dbReference type="PROSITE" id="PS01124">
    <property type="entry name" value="HTH_ARAC_FAMILY_2"/>
    <property type="match status" value="1"/>
</dbReference>